<dbReference type="Pfam" id="PF01215">
    <property type="entry name" value="COX5B"/>
    <property type="match status" value="1"/>
</dbReference>
<comment type="subcellular location">
    <subcellularLocation>
        <location evidence="1">Mitochondrion inner membrane</location>
        <topology evidence="1">Peripheral membrane protein</topology>
        <orientation evidence="1">Matrix side</orientation>
    </subcellularLocation>
</comment>
<dbReference type="Proteomes" id="UP001140453">
    <property type="component" value="Unassembled WGS sequence"/>
</dbReference>
<gene>
    <name evidence="14" type="primary">COX4</name>
    <name evidence="14" type="ORF">N0V93_005875</name>
</gene>
<evidence type="ECO:0000256" key="1">
    <source>
        <dbReference type="ARBA" id="ARBA00004443"/>
    </source>
</evidence>
<dbReference type="GO" id="GO:0005743">
    <property type="term" value="C:mitochondrial inner membrane"/>
    <property type="evidence" value="ECO:0007669"/>
    <property type="project" value="UniProtKB-SubCell"/>
</dbReference>
<organism evidence="14 15">
    <name type="scientific">Gnomoniopsis smithogilvyi</name>
    <dbReference type="NCBI Taxonomy" id="1191159"/>
    <lineage>
        <taxon>Eukaryota</taxon>
        <taxon>Fungi</taxon>
        <taxon>Dikarya</taxon>
        <taxon>Ascomycota</taxon>
        <taxon>Pezizomycotina</taxon>
        <taxon>Sordariomycetes</taxon>
        <taxon>Sordariomycetidae</taxon>
        <taxon>Diaporthales</taxon>
        <taxon>Gnomoniaceae</taxon>
        <taxon>Gnomoniopsis</taxon>
    </lineage>
</organism>
<sequence length="482" mass="53191">MTAPTYHIDDLAEPMKHVAKALEKTSIYNVPCDSVADDNETLQDSPEAVSNVASRVTSTEDALAELVRITLIHTKMLKDLQTANAALSEQLKSTTMRLKQMEVEFRALRDTETIDFTPQHLSDGRLLIISPDGHHCIFDNPLMSNITPQYDNSQWTDMSGLAVTLAVAPLLPDTAVSASSRSTSSICREEEHIKRSRITYDGNGGQTPQILPSNFTHKDSACTVYLPLESLSHSSTEFVEGSVSSEEDCGEGAERSESVEPCFASWLYGKATKVLLRQRAHNRTPLRSIDPFFAMFLQRSAVAVARRAAVAPAVRRTFATTVIRQKASPAKTHEKPIQTLADIKTIDDLRGPGAAPGTVPTDLEQATGIERLEILGKMEGVDIFDMRPLDASRKGTLKEPILVRSAGEEQYAGCTGYPADSHGVIWLTITKDRPVERCPECGSVYKMEYVGPSDHGHDDHGHDHHGYEEPKNFSNFVKPEYW</sequence>
<keyword evidence="13" id="KW-0175">Coiled coil</keyword>
<evidence type="ECO:0000256" key="6">
    <source>
        <dbReference type="ARBA" id="ARBA00022833"/>
    </source>
</evidence>
<evidence type="ECO:0000256" key="12">
    <source>
        <dbReference type="PIRSR" id="PIRSR602124-2"/>
    </source>
</evidence>
<feature type="binding site" evidence="12">
    <location>
        <position position="422"/>
    </location>
    <ligand>
        <name>Zn(2+)</name>
        <dbReference type="ChEBI" id="CHEBI:29105"/>
    </ligand>
</feature>
<accession>A0A9W8YVF5</accession>
<keyword evidence="7" id="KW-0809">Transit peptide</keyword>
<keyword evidence="8" id="KW-0496">Mitochondrion</keyword>
<keyword evidence="6 12" id="KW-0862">Zinc</keyword>
<evidence type="ECO:0000256" key="3">
    <source>
        <dbReference type="ARBA" id="ARBA00010292"/>
    </source>
</evidence>
<evidence type="ECO:0000256" key="13">
    <source>
        <dbReference type="SAM" id="Coils"/>
    </source>
</evidence>
<evidence type="ECO:0000256" key="5">
    <source>
        <dbReference type="ARBA" id="ARBA00022792"/>
    </source>
</evidence>
<evidence type="ECO:0000256" key="10">
    <source>
        <dbReference type="ARBA" id="ARBA00031366"/>
    </source>
</evidence>
<dbReference type="InterPro" id="IPR002124">
    <property type="entry name" value="Cyt_c_oxidase_su5b"/>
</dbReference>
<keyword evidence="15" id="KW-1185">Reference proteome</keyword>
<feature type="binding site" evidence="12">
    <location>
        <position position="438"/>
    </location>
    <ligand>
        <name>Zn(2+)</name>
        <dbReference type="ChEBI" id="CHEBI:29105"/>
    </ligand>
</feature>
<name>A0A9W8YVF5_9PEZI</name>
<evidence type="ECO:0000256" key="9">
    <source>
        <dbReference type="ARBA" id="ARBA00023136"/>
    </source>
</evidence>
<evidence type="ECO:0000313" key="14">
    <source>
        <dbReference type="EMBL" id="KAJ4392250.1"/>
    </source>
</evidence>
<dbReference type="SUPFAM" id="SSF57802">
    <property type="entry name" value="Rubredoxin-like"/>
    <property type="match status" value="1"/>
</dbReference>
<keyword evidence="4 12" id="KW-0479">Metal-binding</keyword>
<keyword evidence="5" id="KW-0999">Mitochondrion inner membrane</keyword>
<feature type="binding site" evidence="12">
    <location>
        <position position="441"/>
    </location>
    <ligand>
        <name>Zn(2+)</name>
        <dbReference type="ChEBI" id="CHEBI:29105"/>
    </ligand>
</feature>
<dbReference type="EMBL" id="JAPEVB010000003">
    <property type="protein sequence ID" value="KAJ4392250.1"/>
    <property type="molecule type" value="Genomic_DNA"/>
</dbReference>
<dbReference type="InterPro" id="IPR036972">
    <property type="entry name" value="Cyt_c_oxidase_su5b_sf"/>
</dbReference>
<dbReference type="FunFam" id="2.60.11.10:FF:000003">
    <property type="entry name" value="Cytochrome c oxidase subunit IV"/>
    <property type="match status" value="1"/>
</dbReference>
<dbReference type="PROSITE" id="PS51359">
    <property type="entry name" value="COX5B_2"/>
    <property type="match status" value="1"/>
</dbReference>
<evidence type="ECO:0000256" key="8">
    <source>
        <dbReference type="ARBA" id="ARBA00023128"/>
    </source>
</evidence>
<evidence type="ECO:0000256" key="2">
    <source>
        <dbReference type="ARBA" id="ARBA00004673"/>
    </source>
</evidence>
<dbReference type="GO" id="GO:0045277">
    <property type="term" value="C:respiratory chain complex IV"/>
    <property type="evidence" value="ECO:0007669"/>
    <property type="project" value="InterPro"/>
</dbReference>
<feature type="coiled-coil region" evidence="13">
    <location>
        <begin position="77"/>
        <end position="111"/>
    </location>
</feature>
<feature type="binding site" evidence="12">
    <location>
        <position position="414"/>
    </location>
    <ligand>
        <name>Zn(2+)</name>
        <dbReference type="ChEBI" id="CHEBI:29105"/>
    </ligand>
</feature>
<evidence type="ECO:0000256" key="11">
    <source>
        <dbReference type="ARBA" id="ARBA00070613"/>
    </source>
</evidence>
<dbReference type="Gene3D" id="2.60.11.10">
    <property type="entry name" value="Cytochrome c oxidase, subunit Vb"/>
    <property type="match status" value="1"/>
</dbReference>
<evidence type="ECO:0000313" key="15">
    <source>
        <dbReference type="Proteomes" id="UP001140453"/>
    </source>
</evidence>
<proteinExistence type="inferred from homology"/>
<dbReference type="PANTHER" id="PTHR10122">
    <property type="entry name" value="CYTOCHROME C OXIDASE SUBUNIT 5B, MITOCHONDRIAL"/>
    <property type="match status" value="1"/>
</dbReference>
<comment type="similarity">
    <text evidence="3">Belongs to the cytochrome c oxidase subunit 5B family.</text>
</comment>
<evidence type="ECO:0000256" key="7">
    <source>
        <dbReference type="ARBA" id="ARBA00022946"/>
    </source>
</evidence>
<dbReference type="GO" id="GO:0006123">
    <property type="term" value="P:mitochondrial electron transport, cytochrome c to oxygen"/>
    <property type="evidence" value="ECO:0007669"/>
    <property type="project" value="InterPro"/>
</dbReference>
<dbReference type="AlphaFoldDB" id="A0A9W8YVF5"/>
<comment type="caution">
    <text evidence="14">The sequence shown here is derived from an EMBL/GenBank/DDBJ whole genome shotgun (WGS) entry which is preliminary data.</text>
</comment>
<dbReference type="OrthoDB" id="10249250at2759"/>
<dbReference type="PANTHER" id="PTHR10122:SF0">
    <property type="entry name" value="CYTOCHROME C OXIDASE SUBUNIT 5B, ISOFORM A-RELATED"/>
    <property type="match status" value="1"/>
</dbReference>
<dbReference type="CDD" id="cd00924">
    <property type="entry name" value="Cyt_c_Oxidase_Vb"/>
    <property type="match status" value="1"/>
</dbReference>
<comment type="pathway">
    <text evidence="2">Energy metabolism; oxidative phosphorylation.</text>
</comment>
<protein>
    <recommendedName>
        <fullName evidence="11">Cytochrome c oxidase subunit 4, mitochondrial</fullName>
    </recommendedName>
    <alternativeName>
        <fullName evidence="10">Cytochrome c oxidase polypeptide IV</fullName>
    </alternativeName>
</protein>
<evidence type="ECO:0000256" key="4">
    <source>
        <dbReference type="ARBA" id="ARBA00022723"/>
    </source>
</evidence>
<keyword evidence="9" id="KW-0472">Membrane</keyword>
<dbReference type="GO" id="GO:0046872">
    <property type="term" value="F:metal ion binding"/>
    <property type="evidence" value="ECO:0007669"/>
    <property type="project" value="UniProtKB-KW"/>
</dbReference>
<reference evidence="14" key="1">
    <citation type="submission" date="2022-10" db="EMBL/GenBank/DDBJ databases">
        <title>Tapping the CABI collections for fungal endophytes: first genome assemblies for Collariella, Neodidymelliopsis, Ascochyta clinopodiicola, Didymella pomorum, Didymosphaeria variabile, Neocosmospora piperis and Neocucurbitaria cava.</title>
        <authorList>
            <person name="Hill R."/>
        </authorList>
    </citation>
    <scope>NUCLEOTIDE SEQUENCE</scope>
    <source>
        <strain evidence="14">IMI 355082</strain>
    </source>
</reference>